<dbReference type="InterPro" id="IPR019965">
    <property type="entry name" value="PPOX_F420-dep_Rv2061_put"/>
</dbReference>
<dbReference type="RefSeq" id="WP_189036257.1">
    <property type="nucleotide sequence ID" value="NZ_BMMP01000003.1"/>
</dbReference>
<dbReference type="PANTHER" id="PTHR35176">
    <property type="entry name" value="HEME OXYGENASE HI_0854-RELATED"/>
    <property type="match status" value="1"/>
</dbReference>
<proteinExistence type="predicted"/>
<evidence type="ECO:0000259" key="2">
    <source>
        <dbReference type="Pfam" id="PF01243"/>
    </source>
</evidence>
<keyword evidence="1" id="KW-0560">Oxidoreductase</keyword>
<organism evidence="3 4">
    <name type="scientific">Streptomyces daqingensis</name>
    <dbReference type="NCBI Taxonomy" id="1472640"/>
    <lineage>
        <taxon>Bacteria</taxon>
        <taxon>Bacillati</taxon>
        <taxon>Actinomycetota</taxon>
        <taxon>Actinomycetes</taxon>
        <taxon>Kitasatosporales</taxon>
        <taxon>Streptomycetaceae</taxon>
        <taxon>Streptomyces</taxon>
    </lineage>
</organism>
<dbReference type="Pfam" id="PF01243">
    <property type="entry name" value="PNPOx_N"/>
    <property type="match status" value="1"/>
</dbReference>
<dbReference type="Gene3D" id="2.30.110.10">
    <property type="entry name" value="Electron Transport, Fmn-binding Protein, Chain A"/>
    <property type="match status" value="1"/>
</dbReference>
<gene>
    <name evidence="3" type="ORF">GCM10012287_13940</name>
</gene>
<dbReference type="NCBIfam" id="TIGR03666">
    <property type="entry name" value="Rv2061_F420"/>
    <property type="match status" value="1"/>
</dbReference>
<feature type="domain" description="Pyridoxamine 5'-phosphate oxidase N-terminal" evidence="2">
    <location>
        <begin position="4"/>
        <end position="100"/>
    </location>
</feature>
<evidence type="ECO:0000313" key="3">
    <source>
        <dbReference type="EMBL" id="GGO45606.1"/>
    </source>
</evidence>
<keyword evidence="4" id="KW-1185">Reference proteome</keyword>
<reference evidence="4" key="1">
    <citation type="journal article" date="2019" name="Int. J. Syst. Evol. Microbiol.">
        <title>The Global Catalogue of Microorganisms (GCM) 10K type strain sequencing project: providing services to taxonomists for standard genome sequencing and annotation.</title>
        <authorList>
            <consortium name="The Broad Institute Genomics Platform"/>
            <consortium name="The Broad Institute Genome Sequencing Center for Infectious Disease"/>
            <person name="Wu L."/>
            <person name="Ma J."/>
        </authorList>
    </citation>
    <scope>NUCLEOTIDE SEQUENCE [LARGE SCALE GENOMIC DNA]</scope>
    <source>
        <strain evidence="4">CGMCC 4.7178</strain>
    </source>
</reference>
<accession>A0ABQ2M127</accession>
<dbReference type="PANTHER" id="PTHR35176:SF11">
    <property type="entry name" value="PYRIDOXAMINE 5'-PHOSPHATE OXIDASE FAMILY PROTEIN"/>
    <property type="match status" value="1"/>
</dbReference>
<protein>
    <submittedName>
        <fullName evidence="3">PPOX class F420-dependent oxidoreductase</fullName>
    </submittedName>
</protein>
<dbReference type="InterPro" id="IPR052019">
    <property type="entry name" value="F420H2_bilvrd_red/Heme_oxyg"/>
</dbReference>
<name>A0ABQ2M127_9ACTN</name>
<comment type="caution">
    <text evidence="3">The sequence shown here is derived from an EMBL/GenBank/DDBJ whole genome shotgun (WGS) entry which is preliminary data.</text>
</comment>
<evidence type="ECO:0000313" key="4">
    <source>
        <dbReference type="Proteomes" id="UP000631535"/>
    </source>
</evidence>
<sequence length="131" mass="14359">MTPQIAGSRYVSLTTFKRDGTAVPTPVWAVEDEGELLVWTRDDSGKVKRIRNSGRVTVTPCDVRGRTAPDAPVVEGSARLMTEADGLKRVRRAMARKYGWQFRLTDTGGALVRLGKRPHVGIAVTLREPAA</sequence>
<dbReference type="Proteomes" id="UP000631535">
    <property type="component" value="Unassembled WGS sequence"/>
</dbReference>
<evidence type="ECO:0000256" key="1">
    <source>
        <dbReference type="ARBA" id="ARBA00023002"/>
    </source>
</evidence>
<dbReference type="EMBL" id="BMMP01000003">
    <property type="protein sequence ID" value="GGO45606.1"/>
    <property type="molecule type" value="Genomic_DNA"/>
</dbReference>
<dbReference type="SUPFAM" id="SSF50475">
    <property type="entry name" value="FMN-binding split barrel"/>
    <property type="match status" value="1"/>
</dbReference>
<dbReference type="InterPro" id="IPR011576">
    <property type="entry name" value="Pyridox_Oxase_N"/>
</dbReference>
<dbReference type="InterPro" id="IPR012349">
    <property type="entry name" value="Split_barrel_FMN-bd"/>
</dbReference>